<reference evidence="2" key="1">
    <citation type="journal article" date="2019" name="Int. J. Syst. Evol. Microbiol.">
        <title>The Global Catalogue of Microorganisms (GCM) 10K type strain sequencing project: providing services to taxonomists for standard genome sequencing and annotation.</title>
        <authorList>
            <consortium name="The Broad Institute Genomics Platform"/>
            <consortium name="The Broad Institute Genome Sequencing Center for Infectious Disease"/>
            <person name="Wu L."/>
            <person name="Ma J."/>
        </authorList>
    </citation>
    <scope>NUCLEOTIDE SEQUENCE [LARGE SCALE GENOMIC DNA]</scope>
    <source>
        <strain evidence="2">JCM 17563</strain>
    </source>
</reference>
<evidence type="ECO:0008006" key="3">
    <source>
        <dbReference type="Google" id="ProtNLM"/>
    </source>
</evidence>
<evidence type="ECO:0000313" key="1">
    <source>
        <dbReference type="EMBL" id="GAA4019321.1"/>
    </source>
</evidence>
<dbReference type="RefSeq" id="WP_344707167.1">
    <property type="nucleotide sequence ID" value="NZ_BAABBQ010000001.1"/>
</dbReference>
<keyword evidence="2" id="KW-1185">Reference proteome</keyword>
<comment type="caution">
    <text evidence="1">The sequence shown here is derived from an EMBL/GenBank/DDBJ whole genome shotgun (WGS) entry which is preliminary data.</text>
</comment>
<gene>
    <name evidence="1" type="ORF">GCM10022280_18920</name>
</gene>
<accession>A0ABP7T0P0</accession>
<sequence length="231" mass="23672">MTSAAFRTMAGAIIGSVFFVAPAQAQLGGLMGKAKSAAGLGSSGSQAGTMSGDEADAFLEASFRSTKNVLIATTLILQAVEKRGPLTGLKTRINAINSTSDPKEIGSFKSALSANLQALDNRKEFAGDFQTAYQAASAEEKKVLGIAVLNLAIGIARNVDLVGKAPQVVDAIKGNPKLLMRAGQFKTAAELVALQGKGLAGISTSVPKLLAAAKVRAPKDAKTTNETPVTL</sequence>
<name>A0ABP7T0P0_9SPHN</name>
<organism evidence="1 2">
    <name type="scientific">Sphingomonas swuensis</name>
    <dbReference type="NCBI Taxonomy" id="977800"/>
    <lineage>
        <taxon>Bacteria</taxon>
        <taxon>Pseudomonadati</taxon>
        <taxon>Pseudomonadota</taxon>
        <taxon>Alphaproteobacteria</taxon>
        <taxon>Sphingomonadales</taxon>
        <taxon>Sphingomonadaceae</taxon>
        <taxon>Sphingomonas</taxon>
    </lineage>
</organism>
<dbReference type="Proteomes" id="UP001500235">
    <property type="component" value="Unassembled WGS sequence"/>
</dbReference>
<proteinExistence type="predicted"/>
<protein>
    <recommendedName>
        <fullName evidence="3">DUF4142 domain-containing protein</fullName>
    </recommendedName>
</protein>
<evidence type="ECO:0000313" key="2">
    <source>
        <dbReference type="Proteomes" id="UP001500235"/>
    </source>
</evidence>
<dbReference type="EMBL" id="BAABBQ010000001">
    <property type="protein sequence ID" value="GAA4019321.1"/>
    <property type="molecule type" value="Genomic_DNA"/>
</dbReference>